<organism evidence="1 2">
    <name type="scientific">Platanthera zijinensis</name>
    <dbReference type="NCBI Taxonomy" id="2320716"/>
    <lineage>
        <taxon>Eukaryota</taxon>
        <taxon>Viridiplantae</taxon>
        <taxon>Streptophyta</taxon>
        <taxon>Embryophyta</taxon>
        <taxon>Tracheophyta</taxon>
        <taxon>Spermatophyta</taxon>
        <taxon>Magnoliopsida</taxon>
        <taxon>Liliopsida</taxon>
        <taxon>Asparagales</taxon>
        <taxon>Orchidaceae</taxon>
        <taxon>Orchidoideae</taxon>
        <taxon>Orchideae</taxon>
        <taxon>Orchidinae</taxon>
        <taxon>Platanthera</taxon>
    </lineage>
</organism>
<dbReference type="Proteomes" id="UP001418222">
    <property type="component" value="Unassembled WGS sequence"/>
</dbReference>
<dbReference type="EMBL" id="JBBWWQ010000018">
    <property type="protein sequence ID" value="KAK8921983.1"/>
    <property type="molecule type" value="Genomic_DNA"/>
</dbReference>
<protein>
    <submittedName>
        <fullName evidence="1">Uncharacterized protein</fullName>
    </submittedName>
</protein>
<dbReference type="AlphaFoldDB" id="A0AAP0FXL0"/>
<gene>
    <name evidence="1" type="ORF">KSP39_PZI020450</name>
</gene>
<comment type="caution">
    <text evidence="1">The sequence shown here is derived from an EMBL/GenBank/DDBJ whole genome shotgun (WGS) entry which is preliminary data.</text>
</comment>
<evidence type="ECO:0000313" key="1">
    <source>
        <dbReference type="EMBL" id="KAK8921983.1"/>
    </source>
</evidence>
<keyword evidence="2" id="KW-1185">Reference proteome</keyword>
<sequence>MGGTLPSSRAFSWIREGLRMEGLQLFRFPVDFGLKSSASNASSAPDFQWISGKKFLHFLFQVSSEFLA</sequence>
<name>A0AAP0FXL0_9ASPA</name>
<proteinExistence type="predicted"/>
<accession>A0AAP0FXL0</accession>
<evidence type="ECO:0000313" key="2">
    <source>
        <dbReference type="Proteomes" id="UP001418222"/>
    </source>
</evidence>
<reference evidence="1 2" key="1">
    <citation type="journal article" date="2022" name="Nat. Plants">
        <title>Genomes of leafy and leafless Platanthera orchids illuminate the evolution of mycoheterotrophy.</title>
        <authorList>
            <person name="Li M.H."/>
            <person name="Liu K.W."/>
            <person name="Li Z."/>
            <person name="Lu H.C."/>
            <person name="Ye Q.L."/>
            <person name="Zhang D."/>
            <person name="Wang J.Y."/>
            <person name="Li Y.F."/>
            <person name="Zhong Z.M."/>
            <person name="Liu X."/>
            <person name="Yu X."/>
            <person name="Liu D.K."/>
            <person name="Tu X.D."/>
            <person name="Liu B."/>
            <person name="Hao Y."/>
            <person name="Liao X.Y."/>
            <person name="Jiang Y.T."/>
            <person name="Sun W.H."/>
            <person name="Chen J."/>
            <person name="Chen Y.Q."/>
            <person name="Ai Y."/>
            <person name="Zhai J.W."/>
            <person name="Wu S.S."/>
            <person name="Zhou Z."/>
            <person name="Hsiao Y.Y."/>
            <person name="Wu W.L."/>
            <person name="Chen Y.Y."/>
            <person name="Lin Y.F."/>
            <person name="Hsu J.L."/>
            <person name="Li C.Y."/>
            <person name="Wang Z.W."/>
            <person name="Zhao X."/>
            <person name="Zhong W.Y."/>
            <person name="Ma X.K."/>
            <person name="Ma L."/>
            <person name="Huang J."/>
            <person name="Chen G.Z."/>
            <person name="Huang M.Z."/>
            <person name="Huang L."/>
            <person name="Peng D.H."/>
            <person name="Luo Y.B."/>
            <person name="Zou S.Q."/>
            <person name="Chen S.P."/>
            <person name="Lan S."/>
            <person name="Tsai W.C."/>
            <person name="Van de Peer Y."/>
            <person name="Liu Z.J."/>
        </authorList>
    </citation>
    <scope>NUCLEOTIDE SEQUENCE [LARGE SCALE GENOMIC DNA]</scope>
    <source>
        <strain evidence="1">Lor287</strain>
    </source>
</reference>